<dbReference type="Gene3D" id="3.40.50.720">
    <property type="entry name" value="NAD(P)-binding Rossmann-like Domain"/>
    <property type="match status" value="1"/>
</dbReference>
<dbReference type="GO" id="GO:0042602">
    <property type="term" value="F:riboflavin reductase (NADPH) activity"/>
    <property type="evidence" value="ECO:0007669"/>
    <property type="project" value="TreeGrafter"/>
</dbReference>
<protein>
    <submittedName>
        <fullName evidence="2">Oxidoreductase</fullName>
    </submittedName>
</protein>
<dbReference type="Proteomes" id="UP000216451">
    <property type="component" value="Unassembled WGS sequence"/>
</dbReference>
<keyword evidence="3" id="KW-1185">Reference proteome</keyword>
<proteinExistence type="predicted"/>
<dbReference type="AlphaFoldDB" id="A0A261G151"/>
<dbReference type="InterPro" id="IPR016040">
    <property type="entry name" value="NAD(P)-bd_dom"/>
</dbReference>
<gene>
    <name evidence="2" type="ORF">BAQU_1904</name>
</gene>
<dbReference type="Pfam" id="PF13460">
    <property type="entry name" value="NAD_binding_10"/>
    <property type="match status" value="1"/>
</dbReference>
<dbReference type="SUPFAM" id="SSF51735">
    <property type="entry name" value="NAD(P)-binding Rossmann-fold domains"/>
    <property type="match status" value="1"/>
</dbReference>
<comment type="caution">
    <text evidence="2">The sequence shown here is derived from an EMBL/GenBank/DDBJ whole genome shotgun (WGS) entry which is preliminary data.</text>
</comment>
<sequence length="217" mass="24507">MKLAILGAHGRIARIVEERILNEDRFQDIELTLLLKRSSRLNDMKDNPRVTLIEGDLENKKAANAALAGQDMVFLATVDTSPTNVITKNVIDAMHAQGVHRLLAASSIGIYQEEPNQKFREWNQRTLKDYLPPIRIEDEMLRKSDIDFTTLRFAWLNDRDEIAYQITKKGELFVGGSGSRKSMADAILKIVETPTLYERETIGIADPSTKDAPTVVR</sequence>
<reference evidence="2 3" key="1">
    <citation type="journal article" date="2017" name="BMC Genomics">
        <title>Comparative genomic and phylogenomic analyses of the Bifidobacteriaceae family.</title>
        <authorList>
            <person name="Lugli G.A."/>
            <person name="Milani C."/>
            <person name="Turroni F."/>
            <person name="Duranti S."/>
            <person name="Mancabelli L."/>
            <person name="Mangifesta M."/>
            <person name="Ferrario C."/>
            <person name="Modesto M."/>
            <person name="Mattarelli P."/>
            <person name="Jiri K."/>
            <person name="van Sinderen D."/>
            <person name="Ventura M."/>
        </authorList>
    </citation>
    <scope>NUCLEOTIDE SEQUENCE [LARGE SCALE GENOMIC DNA]</scope>
    <source>
        <strain evidence="2 3">LMG 28769</strain>
    </source>
</reference>
<evidence type="ECO:0000259" key="1">
    <source>
        <dbReference type="Pfam" id="PF13460"/>
    </source>
</evidence>
<dbReference type="GO" id="GO:0004074">
    <property type="term" value="F:biliverdin reductase [NAD(P)H] activity"/>
    <property type="evidence" value="ECO:0007669"/>
    <property type="project" value="TreeGrafter"/>
</dbReference>
<dbReference type="GeneID" id="98296546"/>
<organism evidence="2 3">
    <name type="scientific">Bifidobacterium aquikefiri</name>
    <dbReference type="NCBI Taxonomy" id="1653207"/>
    <lineage>
        <taxon>Bacteria</taxon>
        <taxon>Bacillati</taxon>
        <taxon>Actinomycetota</taxon>
        <taxon>Actinomycetes</taxon>
        <taxon>Bifidobacteriales</taxon>
        <taxon>Bifidobacteriaceae</taxon>
        <taxon>Bifidobacterium</taxon>
    </lineage>
</organism>
<dbReference type="RefSeq" id="WP_094695119.1">
    <property type="nucleotide sequence ID" value="NZ_JBDNSG010000015.1"/>
</dbReference>
<accession>A0A261G151</accession>
<dbReference type="EMBL" id="MWXA01000009">
    <property type="protein sequence ID" value="OZG65164.1"/>
    <property type="molecule type" value="Genomic_DNA"/>
</dbReference>
<name>A0A261G151_9BIFI</name>
<dbReference type="InterPro" id="IPR051606">
    <property type="entry name" value="Polyketide_Oxido-like"/>
</dbReference>
<dbReference type="PANTHER" id="PTHR43355">
    <property type="entry name" value="FLAVIN REDUCTASE (NADPH)"/>
    <property type="match status" value="1"/>
</dbReference>
<evidence type="ECO:0000313" key="2">
    <source>
        <dbReference type="EMBL" id="OZG65164.1"/>
    </source>
</evidence>
<feature type="domain" description="NAD(P)-binding" evidence="1">
    <location>
        <begin position="7"/>
        <end position="194"/>
    </location>
</feature>
<dbReference type="PANTHER" id="PTHR43355:SF2">
    <property type="entry name" value="FLAVIN REDUCTASE (NADPH)"/>
    <property type="match status" value="1"/>
</dbReference>
<dbReference type="InterPro" id="IPR036291">
    <property type="entry name" value="NAD(P)-bd_dom_sf"/>
</dbReference>
<dbReference type="OrthoDB" id="5510591at2"/>
<evidence type="ECO:0000313" key="3">
    <source>
        <dbReference type="Proteomes" id="UP000216451"/>
    </source>
</evidence>